<keyword evidence="7" id="KW-0067">ATP-binding</keyword>
<reference evidence="11 12" key="1">
    <citation type="submission" date="2020-03" db="EMBL/GenBank/DDBJ databases">
        <title>Cyclobacterium plantarum sp. nov., a marine bacterium isolated from a coastal-marine wetland.</title>
        <authorList>
            <person name="Sanchez-Porro C."/>
            <person name="Ventosa A."/>
            <person name="Amoozegar M."/>
        </authorList>
    </citation>
    <scope>NUCLEOTIDE SEQUENCE [LARGE SCALE GENOMIC DNA]</scope>
    <source>
        <strain evidence="11 12">GBPx2</strain>
    </source>
</reference>
<comment type="similarity">
    <text evidence="9">Belongs to the MntA antitoxin family.</text>
</comment>
<evidence type="ECO:0000313" key="12">
    <source>
        <dbReference type="Proteomes" id="UP000649799"/>
    </source>
</evidence>
<sequence length="111" mass="12769">MILIDEIAKRKEIFEKLCADHKVKFLYAFGSSITDRFDPDKSDIDLLVEIDANNPVERGEKLISLWDTFEDFFHSKVDLLTDSSVRNPFLRKSIDSTKVLIYDGSGQKVLI</sequence>
<keyword evidence="6" id="KW-0547">Nucleotide-binding</keyword>
<evidence type="ECO:0000256" key="3">
    <source>
        <dbReference type="ARBA" id="ARBA00022679"/>
    </source>
</evidence>
<dbReference type="CDD" id="cd05403">
    <property type="entry name" value="NT_KNTase_like"/>
    <property type="match status" value="1"/>
</dbReference>
<gene>
    <name evidence="11" type="ORF">G9Q97_07630</name>
</gene>
<comment type="caution">
    <text evidence="11">The sequence shown here is derived from an EMBL/GenBank/DDBJ whole genome shotgun (WGS) entry which is preliminary data.</text>
</comment>
<evidence type="ECO:0000256" key="8">
    <source>
        <dbReference type="ARBA" id="ARBA00022842"/>
    </source>
</evidence>
<protein>
    <submittedName>
        <fullName evidence="11">DNA polymerase subunit beta</fullName>
    </submittedName>
</protein>
<name>A0ABX0H4D2_9BACT</name>
<keyword evidence="12" id="KW-1185">Reference proteome</keyword>
<evidence type="ECO:0000313" key="11">
    <source>
        <dbReference type="EMBL" id="NHE56683.1"/>
    </source>
</evidence>
<evidence type="ECO:0000256" key="2">
    <source>
        <dbReference type="ARBA" id="ARBA00022649"/>
    </source>
</evidence>
<dbReference type="EMBL" id="JAANYN010000002">
    <property type="protein sequence ID" value="NHE56683.1"/>
    <property type="molecule type" value="Genomic_DNA"/>
</dbReference>
<accession>A0ABX0H4D2</accession>
<dbReference type="InterPro" id="IPR043519">
    <property type="entry name" value="NT_sf"/>
</dbReference>
<evidence type="ECO:0000256" key="5">
    <source>
        <dbReference type="ARBA" id="ARBA00022723"/>
    </source>
</evidence>
<dbReference type="Pfam" id="PF01909">
    <property type="entry name" value="NTP_transf_2"/>
    <property type="match status" value="1"/>
</dbReference>
<evidence type="ECO:0000256" key="7">
    <source>
        <dbReference type="ARBA" id="ARBA00022840"/>
    </source>
</evidence>
<dbReference type="PANTHER" id="PTHR33571">
    <property type="entry name" value="SSL8005 PROTEIN"/>
    <property type="match status" value="1"/>
</dbReference>
<evidence type="ECO:0000259" key="10">
    <source>
        <dbReference type="Pfam" id="PF01909"/>
    </source>
</evidence>
<dbReference type="RefSeq" id="WP_166144892.1">
    <property type="nucleotide sequence ID" value="NZ_JAANYN010000002.1"/>
</dbReference>
<feature type="domain" description="Polymerase nucleotidyl transferase" evidence="10">
    <location>
        <begin position="11"/>
        <end position="96"/>
    </location>
</feature>
<dbReference type="SUPFAM" id="SSF81301">
    <property type="entry name" value="Nucleotidyltransferase"/>
    <property type="match status" value="1"/>
</dbReference>
<evidence type="ECO:0000256" key="6">
    <source>
        <dbReference type="ARBA" id="ARBA00022741"/>
    </source>
</evidence>
<keyword evidence="4" id="KW-0548">Nucleotidyltransferase</keyword>
<keyword evidence="5" id="KW-0479">Metal-binding</keyword>
<organism evidence="11 12">
    <name type="scientific">Cyclobacterium plantarum</name>
    <dbReference type="NCBI Taxonomy" id="2716263"/>
    <lineage>
        <taxon>Bacteria</taxon>
        <taxon>Pseudomonadati</taxon>
        <taxon>Bacteroidota</taxon>
        <taxon>Cytophagia</taxon>
        <taxon>Cytophagales</taxon>
        <taxon>Cyclobacteriaceae</taxon>
        <taxon>Cyclobacterium</taxon>
    </lineage>
</organism>
<evidence type="ECO:0000256" key="9">
    <source>
        <dbReference type="ARBA" id="ARBA00038276"/>
    </source>
</evidence>
<keyword evidence="3" id="KW-0808">Transferase</keyword>
<keyword evidence="8" id="KW-0460">Magnesium</keyword>
<dbReference type="Proteomes" id="UP000649799">
    <property type="component" value="Unassembled WGS sequence"/>
</dbReference>
<dbReference type="Gene3D" id="3.30.460.10">
    <property type="entry name" value="Beta Polymerase, domain 2"/>
    <property type="match status" value="1"/>
</dbReference>
<evidence type="ECO:0000256" key="1">
    <source>
        <dbReference type="ARBA" id="ARBA00001946"/>
    </source>
</evidence>
<evidence type="ECO:0000256" key="4">
    <source>
        <dbReference type="ARBA" id="ARBA00022695"/>
    </source>
</evidence>
<comment type="cofactor">
    <cofactor evidence="1">
        <name>Mg(2+)</name>
        <dbReference type="ChEBI" id="CHEBI:18420"/>
    </cofactor>
</comment>
<dbReference type="InterPro" id="IPR052038">
    <property type="entry name" value="Type-VII_TA_antitoxin"/>
</dbReference>
<proteinExistence type="inferred from homology"/>
<dbReference type="PANTHER" id="PTHR33571:SF12">
    <property type="entry name" value="BSL3053 PROTEIN"/>
    <property type="match status" value="1"/>
</dbReference>
<keyword evidence="2" id="KW-1277">Toxin-antitoxin system</keyword>
<dbReference type="InterPro" id="IPR002934">
    <property type="entry name" value="Polymerase_NTP_transf_dom"/>
</dbReference>